<name>A0AAW9MP73_9FIRM</name>
<dbReference type="InterPro" id="IPR011765">
    <property type="entry name" value="Pept_M16_N"/>
</dbReference>
<evidence type="ECO:0000313" key="3">
    <source>
        <dbReference type="Proteomes" id="UP001357733"/>
    </source>
</evidence>
<feature type="domain" description="Peptidase M16C associated" evidence="1">
    <location>
        <begin position="453"/>
        <end position="703"/>
    </location>
</feature>
<dbReference type="Pfam" id="PF22516">
    <property type="entry name" value="PreP_C"/>
    <property type="match status" value="1"/>
</dbReference>
<evidence type="ECO:0000259" key="1">
    <source>
        <dbReference type="SMART" id="SM01264"/>
    </source>
</evidence>
<dbReference type="PANTHER" id="PTHR43016">
    <property type="entry name" value="PRESEQUENCE PROTEASE"/>
    <property type="match status" value="1"/>
</dbReference>
<dbReference type="Pfam" id="PF08367">
    <property type="entry name" value="M16C_assoc"/>
    <property type="match status" value="1"/>
</dbReference>
<dbReference type="SUPFAM" id="SSF63411">
    <property type="entry name" value="LuxS/MPP-like metallohydrolase"/>
    <property type="match status" value="4"/>
</dbReference>
<dbReference type="SMART" id="SM01264">
    <property type="entry name" value="M16C_associated"/>
    <property type="match status" value="1"/>
</dbReference>
<keyword evidence="3" id="KW-1185">Reference proteome</keyword>
<accession>A0AAW9MP73</accession>
<sequence>MKYNNYKIIKEKLINEIDSKAILLEHEKTGARVLKVENSDNNKAFCISFRTVPNDSTGVAHIMEHSVLNGSRKFKAKEPFMELYKTSLQTFLNAMTYPDKTMYPIASRNEKDFFNLMDVYLDAVFYPEVKDNKLIFMQEGWHYEIDENDDLSVSGVVFSEMKGAMSGSEDQLEDIIFRNLYKGTTYMYNSGGDPYEIPNLTYENFKAFHDRFYKPSNSYIFLYGDGNTTKELEFLDGYLKDFEKTCPNSEIKPVGDFKSLKIVNEFYSTDDDLTEKEDTFLTYSIIEKCDRSPLDRIISNILSSAIVESNASKLKRKLLENSFCKDVFSVGTDVIRDCVFNISIKGANKEDLYKFKEIVEEGLEDMAKNGISKDLLLSLLNAKEYKLREFDKHAGVVFAINAMNSWAYEKDPIEALSFEEDLKYLRENIDKGIFEKYLEENILGSKNKLLLSASPKQGLYEEKEKELSKKIKDFKDSLSKEEFEKLKEETAALKLMQESEDTKENKMTIPKLKLSDVEKKGLKLPCEISREDGKTFLYHDIFTGKISYYDFSFDLGHISFDKLNYLSLLTSILGQIETKKYSLEELTEETFKATGYILFNPITYEDRLKDDDYKLRLNISSKVLGDDFEKGLDLILEIAKNSNLDDEKRIKEIIQMQKSRLESIIVSNGNSFMTSRAISEFSKTCRIDEELRGINYFYFLQDLENNFDLKKEEIIANLKEVYKNLFNKKDLVVNFTGSKKEFDKFKKLSKKLDIFEEFEEDNLRVEFSSRSNEAFNSSSSVNYVVKAAPVKKLGYKYTGKFEVLSNLISREFLYNEIRAIGGAYGTGISIGEKNSFLFSYRDPNLRKTIETYDKTYKFLENLELEDYELDSLIIGSISAFDPLLTKEQIGKLSLSMYLNNYDENLMDKYLEEAINTTVYDLKSYSKMLKDICEYNSLKVLGKKSDIEENKDLFDDIKDIILKKGDR</sequence>
<dbReference type="InterPro" id="IPR011249">
    <property type="entry name" value="Metalloenz_LuxS/M16"/>
</dbReference>
<dbReference type="FunFam" id="3.30.830.10:FF:000034">
    <property type="entry name" value="presequence protease 1, chloroplastic/mitochondrial"/>
    <property type="match status" value="1"/>
</dbReference>
<protein>
    <submittedName>
        <fullName evidence="2">Insulinase family protein</fullName>
    </submittedName>
</protein>
<dbReference type="InterPro" id="IPR013578">
    <property type="entry name" value="Peptidase_M16C_assoc"/>
</dbReference>
<dbReference type="AlphaFoldDB" id="A0AAW9MP73"/>
<dbReference type="EMBL" id="JAYKOT010000001">
    <property type="protein sequence ID" value="MEB3428826.1"/>
    <property type="molecule type" value="Genomic_DNA"/>
</dbReference>
<dbReference type="GO" id="GO:0016485">
    <property type="term" value="P:protein processing"/>
    <property type="evidence" value="ECO:0007669"/>
    <property type="project" value="TreeGrafter"/>
</dbReference>
<dbReference type="PANTHER" id="PTHR43016:SF13">
    <property type="entry name" value="PRESEQUENCE PROTEASE, MITOCHONDRIAL"/>
    <property type="match status" value="1"/>
</dbReference>
<evidence type="ECO:0000313" key="2">
    <source>
        <dbReference type="EMBL" id="MEB3428826.1"/>
    </source>
</evidence>
<dbReference type="Pfam" id="PF05193">
    <property type="entry name" value="Peptidase_M16_C"/>
    <property type="match status" value="1"/>
</dbReference>
<dbReference type="Gene3D" id="3.30.830.10">
    <property type="entry name" value="Metalloenzyme, LuxS/M16 peptidase-like"/>
    <property type="match status" value="4"/>
</dbReference>
<dbReference type="GO" id="GO:0046872">
    <property type="term" value="F:metal ion binding"/>
    <property type="evidence" value="ECO:0007669"/>
    <property type="project" value="InterPro"/>
</dbReference>
<dbReference type="Pfam" id="PF00675">
    <property type="entry name" value="Peptidase_M16"/>
    <property type="match status" value="1"/>
</dbReference>
<dbReference type="GO" id="GO:0004222">
    <property type="term" value="F:metalloendopeptidase activity"/>
    <property type="evidence" value="ECO:0007669"/>
    <property type="project" value="TreeGrafter"/>
</dbReference>
<gene>
    <name evidence="2" type="ORF">VLK81_02105</name>
</gene>
<dbReference type="Proteomes" id="UP001357733">
    <property type="component" value="Unassembled WGS sequence"/>
</dbReference>
<dbReference type="InterPro" id="IPR055130">
    <property type="entry name" value="PreP_C"/>
</dbReference>
<dbReference type="RefSeq" id="WP_324618858.1">
    <property type="nucleotide sequence ID" value="NZ_JAYKOT010000001.1"/>
</dbReference>
<proteinExistence type="predicted"/>
<reference evidence="2 3" key="1">
    <citation type="submission" date="2024-01" db="EMBL/GenBank/DDBJ databases">
        <title>Complete genome sequence of Citroniella saccharovorans strain M6.X9, isolated from human fecal sample.</title>
        <authorList>
            <person name="Cheng G."/>
            <person name="Westerholm M."/>
            <person name="Schnurer A."/>
        </authorList>
    </citation>
    <scope>NUCLEOTIDE SEQUENCE [LARGE SCALE GENOMIC DNA]</scope>
    <source>
        <strain evidence="2 3">DSM 29873</strain>
    </source>
</reference>
<organism evidence="2 3">
    <name type="scientific">Citroniella saccharovorans</name>
    <dbReference type="NCBI Taxonomy" id="2053367"/>
    <lineage>
        <taxon>Bacteria</taxon>
        <taxon>Bacillati</taxon>
        <taxon>Bacillota</taxon>
        <taxon>Tissierellia</taxon>
        <taxon>Tissierellales</taxon>
        <taxon>Peptoniphilaceae</taxon>
        <taxon>Citroniella</taxon>
    </lineage>
</organism>
<comment type="caution">
    <text evidence="2">The sequence shown here is derived from an EMBL/GenBank/DDBJ whole genome shotgun (WGS) entry which is preliminary data.</text>
</comment>
<dbReference type="InterPro" id="IPR007863">
    <property type="entry name" value="Peptidase_M16_C"/>
</dbReference>